<dbReference type="InterPro" id="IPR040194">
    <property type="entry name" value="Cwf19-like"/>
</dbReference>
<reference evidence="4 5" key="1">
    <citation type="journal article" date="2012" name="Genome Biol.">
        <title>Genome and low-iron response of an oceanic diatom adapted to chronic iron limitation.</title>
        <authorList>
            <person name="Lommer M."/>
            <person name="Specht M."/>
            <person name="Roy A.S."/>
            <person name="Kraemer L."/>
            <person name="Andreson R."/>
            <person name="Gutowska M.A."/>
            <person name="Wolf J."/>
            <person name="Bergner S.V."/>
            <person name="Schilhabel M.B."/>
            <person name="Klostermeier U.C."/>
            <person name="Beiko R.G."/>
            <person name="Rosenstiel P."/>
            <person name="Hippler M."/>
            <person name="Laroche J."/>
        </authorList>
    </citation>
    <scope>NUCLEOTIDE SEQUENCE [LARGE SCALE GENOMIC DNA]</scope>
    <source>
        <strain evidence="4 5">CCMP1005</strain>
    </source>
</reference>
<evidence type="ECO:0000256" key="1">
    <source>
        <dbReference type="PROSITE-ProRule" id="PRU00176"/>
    </source>
</evidence>
<dbReference type="GO" id="GO:0071014">
    <property type="term" value="C:post-mRNA release spliceosomal complex"/>
    <property type="evidence" value="ECO:0007669"/>
    <property type="project" value="TreeGrafter"/>
</dbReference>
<dbReference type="EMBL" id="AGNL01010823">
    <property type="protein sequence ID" value="EJK68801.1"/>
    <property type="molecule type" value="Genomic_DNA"/>
</dbReference>
<feature type="domain" description="RRM" evidence="3">
    <location>
        <begin position="456"/>
        <end position="542"/>
    </location>
</feature>
<dbReference type="AlphaFoldDB" id="K0T675"/>
<dbReference type="InterPro" id="IPR006768">
    <property type="entry name" value="Cwf19-like_C_dom-1"/>
</dbReference>
<dbReference type="Proteomes" id="UP000266841">
    <property type="component" value="Unassembled WGS sequence"/>
</dbReference>
<dbReference type="Gene3D" id="3.30.428.10">
    <property type="entry name" value="HIT-like"/>
    <property type="match status" value="1"/>
</dbReference>
<dbReference type="PROSITE" id="PS50102">
    <property type="entry name" value="RRM"/>
    <property type="match status" value="1"/>
</dbReference>
<dbReference type="SUPFAM" id="SSF54197">
    <property type="entry name" value="HIT-like"/>
    <property type="match status" value="1"/>
</dbReference>
<dbReference type="InterPro" id="IPR000504">
    <property type="entry name" value="RRM_dom"/>
</dbReference>
<comment type="caution">
    <text evidence="4">The sequence shown here is derived from an EMBL/GenBank/DDBJ whole genome shotgun (WGS) entry which is preliminary data.</text>
</comment>
<evidence type="ECO:0000313" key="5">
    <source>
        <dbReference type="Proteomes" id="UP000266841"/>
    </source>
</evidence>
<name>K0T675_THAOC</name>
<dbReference type="InterPro" id="IPR012677">
    <property type="entry name" value="Nucleotide-bd_a/b_plait_sf"/>
</dbReference>
<dbReference type="PANTHER" id="PTHR12072:SF4">
    <property type="entry name" value="CWF19-LIKE PROTEIN 1"/>
    <property type="match status" value="1"/>
</dbReference>
<dbReference type="eggNOG" id="KOG2476">
    <property type="taxonomic scope" value="Eukaryota"/>
</dbReference>
<organism evidence="4 5">
    <name type="scientific">Thalassiosira oceanica</name>
    <name type="common">Marine diatom</name>
    <dbReference type="NCBI Taxonomy" id="159749"/>
    <lineage>
        <taxon>Eukaryota</taxon>
        <taxon>Sar</taxon>
        <taxon>Stramenopiles</taxon>
        <taxon>Ochrophyta</taxon>
        <taxon>Bacillariophyta</taxon>
        <taxon>Coscinodiscophyceae</taxon>
        <taxon>Thalassiosirophycidae</taxon>
        <taxon>Thalassiosirales</taxon>
        <taxon>Thalassiosiraceae</taxon>
        <taxon>Thalassiosira</taxon>
    </lineage>
</organism>
<protein>
    <recommendedName>
        <fullName evidence="3">RRM domain-containing protein</fullName>
    </recommendedName>
</protein>
<dbReference type="Gene3D" id="3.30.70.330">
    <property type="match status" value="1"/>
</dbReference>
<dbReference type="GO" id="GO:0061632">
    <property type="term" value="F:RNA lariat debranching enzyme activator activity"/>
    <property type="evidence" value="ECO:0007669"/>
    <property type="project" value="TreeGrafter"/>
</dbReference>
<keyword evidence="5" id="KW-1185">Reference proteome</keyword>
<accession>K0T675</accession>
<evidence type="ECO:0000313" key="4">
    <source>
        <dbReference type="EMBL" id="EJK68801.1"/>
    </source>
</evidence>
<proteinExistence type="predicted"/>
<evidence type="ECO:0000259" key="3">
    <source>
        <dbReference type="PROSITE" id="PS50102"/>
    </source>
</evidence>
<gene>
    <name evidence="4" type="ORF">THAOC_09990</name>
</gene>
<dbReference type="CDD" id="cd00590">
    <property type="entry name" value="RRM_SF"/>
    <property type="match status" value="1"/>
</dbReference>
<dbReference type="Pfam" id="PF04677">
    <property type="entry name" value="CwfJ_C_1"/>
    <property type="match status" value="1"/>
</dbReference>
<evidence type="ECO:0000256" key="2">
    <source>
        <dbReference type="SAM" id="MobiDB-lite"/>
    </source>
</evidence>
<dbReference type="SUPFAM" id="SSF54928">
    <property type="entry name" value="RNA-binding domain, RBD"/>
    <property type="match status" value="1"/>
</dbReference>
<sequence>MSHNKAKVLFVGPVNGQLRHLSDKLRSLQKSKAGPFDICLCAGPFFRRTEQAKDTPSGDESEIERLRRIAADDGKSLVDGSLTFDLPVLFVDEGDGFPEGLGVASLTEKLKKDEDEIDLEDEDANDEDVARDDAEDEKTPDGLLRIAPNLYQLVGEATRPNVLDSTADIISVPVPLNDPKAAETEGSKKRDVSTSLTVGFLGPNVRLPCKSFDQKAKHTAFLGCDILISSEWGQGTTGALTKDDRAAVLGEEGGTDAEIGSYDVSELVATSRARYHIAPGMNVPIQVDEAVKLRRRFTASLPYRYPATSSASGDGHAGRFLAIGSVVSPAEAKKLGKSFKFIHAVGIVPLSFMDANEREAAKEAKAVVECPYTDASYRVENSISAGGSNFNSGGLSEAQARRLAQEHAMSEMGGGGDGAFRWQQRPSRKRPRDGAEGGDSEEAQMQAFEAQNPENRSLFLHGLHRDPSMILNVDVLMDAFRPFGCINIRFPRPRGGRPQHSFKPSYAFLDFNTHDEALNCVTNLNGEAVIRNIMLNIKWSSSPNKRPFPGQPPLTKRQNRLTEAEAADSMTLFVRLPQTIEQSAYGAEMETIRLLAQGTMEDELNVGVSLDSPDRITAKDEPALRVSVRHPNTDMNYGFLEFSSHTAALTTAVVLTGNQDGGDLLPDKLVSSCLIADDNSSKKDVSHLTGVCMYWAKGSQGEGSNGTKNYGLNLGSKHFPADSRTDCWFCLASPTCEKHLIISVLEEVYITLPKGGVNEYHSLIVPVEHGGDGASVTRKLESEIGSIKTKLRKHARAALQKDLFIFERSIQTKGGYHPHIQCIPVDAGLGPKIQSKMLEMATRSGFKLKEITGEIPLSSLDDDWSEGYFYAEVPLPGGGDEYRRYLYRVADGGGSKCFVPIQFGREVLAEVMENPDVAQWKACVVSKEREEEWTTQFRESLSGI</sequence>
<feature type="compositionally biased region" description="Acidic residues" evidence="2">
    <location>
        <begin position="115"/>
        <end position="138"/>
    </location>
</feature>
<feature type="region of interest" description="Disordered" evidence="2">
    <location>
        <begin position="405"/>
        <end position="442"/>
    </location>
</feature>
<keyword evidence="1" id="KW-0694">RNA-binding</keyword>
<dbReference type="GO" id="GO:0003723">
    <property type="term" value="F:RNA binding"/>
    <property type="evidence" value="ECO:0007669"/>
    <property type="project" value="UniProtKB-UniRule"/>
</dbReference>
<dbReference type="InterPro" id="IPR036265">
    <property type="entry name" value="HIT-like_sf"/>
</dbReference>
<dbReference type="PANTHER" id="PTHR12072">
    <property type="entry name" value="CWF19, CELL CYCLE CONTROL PROTEIN"/>
    <property type="match status" value="1"/>
</dbReference>
<dbReference type="InterPro" id="IPR035979">
    <property type="entry name" value="RBD_domain_sf"/>
</dbReference>
<dbReference type="OMA" id="HIQCIPV"/>
<dbReference type="GO" id="GO:0000398">
    <property type="term" value="P:mRNA splicing, via spliceosome"/>
    <property type="evidence" value="ECO:0007669"/>
    <property type="project" value="TreeGrafter"/>
</dbReference>
<dbReference type="OrthoDB" id="444325at2759"/>
<feature type="region of interest" description="Disordered" evidence="2">
    <location>
        <begin position="113"/>
        <end position="140"/>
    </location>
</feature>